<evidence type="ECO:0000313" key="6">
    <source>
        <dbReference type="EMBL" id="HIS76742.1"/>
    </source>
</evidence>
<accession>A0A9D1FN49</accession>
<proteinExistence type="predicted"/>
<dbReference type="AlphaFoldDB" id="A0A9D1FN49"/>
<feature type="domain" description="HTH crp-type" evidence="5">
    <location>
        <begin position="149"/>
        <end position="217"/>
    </location>
</feature>
<dbReference type="InterPro" id="IPR018490">
    <property type="entry name" value="cNMP-bd_dom_sf"/>
</dbReference>
<dbReference type="InterPro" id="IPR000595">
    <property type="entry name" value="cNMP-bd_dom"/>
</dbReference>
<organism evidence="6 7">
    <name type="scientific">Candidatus Merdivicinus excrementipullorum</name>
    <dbReference type="NCBI Taxonomy" id="2840867"/>
    <lineage>
        <taxon>Bacteria</taxon>
        <taxon>Bacillati</taxon>
        <taxon>Bacillota</taxon>
        <taxon>Clostridia</taxon>
        <taxon>Eubacteriales</taxon>
        <taxon>Oscillospiraceae</taxon>
        <taxon>Oscillospiraceae incertae sedis</taxon>
        <taxon>Candidatus Merdivicinus</taxon>
    </lineage>
</organism>
<sequence>MNLSDTRLFQGLEEQEIASLLDCLKAAKRCYKKGEVILSEGSATENVGLVLSGMAMISCSDIWGNSSILGHVAPGSVFAEVYACIPGQPLLVSVSAAEDTTVLFLNVGRVLTTCTNACPFHARLARNLLAVCAYKSLQLSQRIQHTSSKSIRGRLMSYFSECAKGSKSSSFLIPYNRQQLADYLGVDRSAMCHELSKMRKDGMIEYEKNRILLKICGSM</sequence>
<protein>
    <submittedName>
        <fullName evidence="6">Crp/Fnr family transcriptional regulator</fullName>
    </submittedName>
</protein>
<dbReference type="SMART" id="SM00100">
    <property type="entry name" value="cNMP"/>
    <property type="match status" value="1"/>
</dbReference>
<evidence type="ECO:0000256" key="3">
    <source>
        <dbReference type="ARBA" id="ARBA00023163"/>
    </source>
</evidence>
<dbReference type="Pfam" id="PF13545">
    <property type="entry name" value="HTH_Crp_2"/>
    <property type="match status" value="1"/>
</dbReference>
<comment type="caution">
    <text evidence="6">The sequence shown here is derived from an EMBL/GenBank/DDBJ whole genome shotgun (WGS) entry which is preliminary data.</text>
</comment>
<evidence type="ECO:0000313" key="7">
    <source>
        <dbReference type="Proteomes" id="UP000824002"/>
    </source>
</evidence>
<dbReference type="GO" id="GO:0006355">
    <property type="term" value="P:regulation of DNA-templated transcription"/>
    <property type="evidence" value="ECO:0007669"/>
    <property type="project" value="InterPro"/>
</dbReference>
<reference evidence="6" key="1">
    <citation type="submission" date="2020-10" db="EMBL/GenBank/DDBJ databases">
        <authorList>
            <person name="Gilroy R."/>
        </authorList>
    </citation>
    <scope>NUCLEOTIDE SEQUENCE</scope>
    <source>
        <strain evidence="6">CHK199-13235</strain>
    </source>
</reference>
<dbReference type="PROSITE" id="PS51063">
    <property type="entry name" value="HTH_CRP_2"/>
    <property type="match status" value="1"/>
</dbReference>
<keyword evidence="2" id="KW-0238">DNA-binding</keyword>
<name>A0A9D1FN49_9FIRM</name>
<reference evidence="6" key="2">
    <citation type="journal article" date="2021" name="PeerJ">
        <title>Extensive microbial diversity within the chicken gut microbiome revealed by metagenomics and culture.</title>
        <authorList>
            <person name="Gilroy R."/>
            <person name="Ravi A."/>
            <person name="Getino M."/>
            <person name="Pursley I."/>
            <person name="Horton D.L."/>
            <person name="Alikhan N.F."/>
            <person name="Baker D."/>
            <person name="Gharbi K."/>
            <person name="Hall N."/>
            <person name="Watson M."/>
            <person name="Adriaenssens E.M."/>
            <person name="Foster-Nyarko E."/>
            <person name="Jarju S."/>
            <person name="Secka A."/>
            <person name="Antonio M."/>
            <person name="Oren A."/>
            <person name="Chaudhuri R.R."/>
            <person name="La Ragione R."/>
            <person name="Hildebrand F."/>
            <person name="Pallen M.J."/>
        </authorList>
    </citation>
    <scope>NUCLEOTIDE SEQUENCE</scope>
    <source>
        <strain evidence="6">CHK199-13235</strain>
    </source>
</reference>
<dbReference type="SUPFAM" id="SSF46785">
    <property type="entry name" value="Winged helix' DNA-binding domain"/>
    <property type="match status" value="1"/>
</dbReference>
<dbReference type="PROSITE" id="PS50042">
    <property type="entry name" value="CNMP_BINDING_3"/>
    <property type="match status" value="1"/>
</dbReference>
<evidence type="ECO:0000256" key="2">
    <source>
        <dbReference type="ARBA" id="ARBA00023125"/>
    </source>
</evidence>
<keyword evidence="3" id="KW-0804">Transcription</keyword>
<dbReference type="EMBL" id="DVJP01000052">
    <property type="protein sequence ID" value="HIS76742.1"/>
    <property type="molecule type" value="Genomic_DNA"/>
</dbReference>
<evidence type="ECO:0000259" key="5">
    <source>
        <dbReference type="PROSITE" id="PS51063"/>
    </source>
</evidence>
<keyword evidence="1" id="KW-0805">Transcription regulation</keyword>
<dbReference type="Proteomes" id="UP000824002">
    <property type="component" value="Unassembled WGS sequence"/>
</dbReference>
<gene>
    <name evidence="6" type="ORF">IAB51_08030</name>
</gene>
<dbReference type="InterPro" id="IPR036390">
    <property type="entry name" value="WH_DNA-bd_sf"/>
</dbReference>
<evidence type="ECO:0000256" key="1">
    <source>
        <dbReference type="ARBA" id="ARBA00023015"/>
    </source>
</evidence>
<dbReference type="CDD" id="cd00038">
    <property type="entry name" value="CAP_ED"/>
    <property type="match status" value="1"/>
</dbReference>
<evidence type="ECO:0000259" key="4">
    <source>
        <dbReference type="PROSITE" id="PS50042"/>
    </source>
</evidence>
<dbReference type="Gene3D" id="2.60.120.10">
    <property type="entry name" value="Jelly Rolls"/>
    <property type="match status" value="1"/>
</dbReference>
<dbReference type="SUPFAM" id="SSF51206">
    <property type="entry name" value="cAMP-binding domain-like"/>
    <property type="match status" value="1"/>
</dbReference>
<feature type="domain" description="Cyclic nucleotide-binding" evidence="4">
    <location>
        <begin position="8"/>
        <end position="106"/>
    </location>
</feature>
<dbReference type="InterPro" id="IPR014710">
    <property type="entry name" value="RmlC-like_jellyroll"/>
</dbReference>
<dbReference type="GO" id="GO:0003677">
    <property type="term" value="F:DNA binding"/>
    <property type="evidence" value="ECO:0007669"/>
    <property type="project" value="UniProtKB-KW"/>
</dbReference>
<dbReference type="Pfam" id="PF00027">
    <property type="entry name" value="cNMP_binding"/>
    <property type="match status" value="1"/>
</dbReference>
<dbReference type="InterPro" id="IPR012318">
    <property type="entry name" value="HTH_CRP"/>
</dbReference>